<dbReference type="InterPro" id="IPR027417">
    <property type="entry name" value="P-loop_NTPase"/>
</dbReference>
<reference evidence="5" key="1">
    <citation type="submission" date="2022-11" db="UniProtKB">
        <authorList>
            <consortium name="WormBaseParasite"/>
        </authorList>
    </citation>
    <scope>IDENTIFICATION</scope>
</reference>
<protein>
    <submittedName>
        <fullName evidence="5">AAA+ ATPase domain-containing protein</fullName>
    </submittedName>
</protein>
<name>A0A914QNG4_9BILA</name>
<dbReference type="Gene3D" id="3.40.50.300">
    <property type="entry name" value="P-loop containing nucleotide triphosphate hydrolases"/>
    <property type="match status" value="1"/>
</dbReference>
<dbReference type="InterPro" id="IPR006703">
    <property type="entry name" value="G_AIG1"/>
</dbReference>
<dbReference type="GO" id="GO:0005525">
    <property type="term" value="F:GTP binding"/>
    <property type="evidence" value="ECO:0007669"/>
    <property type="project" value="InterPro"/>
</dbReference>
<feature type="domain" description="AAA+ ATPase" evidence="3">
    <location>
        <begin position="597"/>
        <end position="738"/>
    </location>
</feature>
<dbReference type="Proteomes" id="UP000887578">
    <property type="component" value="Unplaced"/>
</dbReference>
<keyword evidence="4" id="KW-1185">Reference proteome</keyword>
<evidence type="ECO:0000313" key="5">
    <source>
        <dbReference type="WBParaSite" id="PDA_v2.g4851.t1"/>
    </source>
</evidence>
<evidence type="ECO:0000256" key="2">
    <source>
        <dbReference type="ARBA" id="ARBA00022741"/>
    </source>
</evidence>
<dbReference type="Pfam" id="PF04548">
    <property type="entry name" value="AIG1"/>
    <property type="match status" value="1"/>
</dbReference>
<evidence type="ECO:0000259" key="3">
    <source>
        <dbReference type="SMART" id="SM00382"/>
    </source>
</evidence>
<dbReference type="WBParaSite" id="PDA_v2.g4851.t1">
    <property type="protein sequence ID" value="PDA_v2.g4851.t1"/>
    <property type="gene ID" value="PDA_v2.g4851"/>
</dbReference>
<keyword evidence="2" id="KW-0547">Nucleotide-binding</keyword>
<organism evidence="4 5">
    <name type="scientific">Panagrolaimus davidi</name>
    <dbReference type="NCBI Taxonomy" id="227884"/>
    <lineage>
        <taxon>Eukaryota</taxon>
        <taxon>Metazoa</taxon>
        <taxon>Ecdysozoa</taxon>
        <taxon>Nematoda</taxon>
        <taxon>Chromadorea</taxon>
        <taxon>Rhabditida</taxon>
        <taxon>Tylenchina</taxon>
        <taxon>Panagrolaimomorpha</taxon>
        <taxon>Panagrolaimoidea</taxon>
        <taxon>Panagrolaimidae</taxon>
        <taxon>Panagrolaimus</taxon>
    </lineage>
</organism>
<dbReference type="AlphaFoldDB" id="A0A914QNG4"/>
<evidence type="ECO:0000313" key="4">
    <source>
        <dbReference type="Proteomes" id="UP000887578"/>
    </source>
</evidence>
<dbReference type="PANTHER" id="PTHR32046:SF11">
    <property type="entry name" value="IMMUNE-ASSOCIATED NUCLEOTIDE-BINDING PROTEIN 10-LIKE"/>
    <property type="match status" value="1"/>
</dbReference>
<dbReference type="InterPro" id="IPR003593">
    <property type="entry name" value="AAA+_ATPase"/>
</dbReference>
<dbReference type="SUPFAM" id="SSF52540">
    <property type="entry name" value="P-loop containing nucleoside triphosphate hydrolases"/>
    <property type="match status" value="1"/>
</dbReference>
<sequence length="967" mass="110999">MEKTTSKNYLSFGASVEPGQWYDIRSEGLQHQLLYDAQIHEVQSSPITNFDCNLIDSLNLGEGLCETLKISPESFVQNISNSKNITFMYFVLPSVPKFVLIKVEKIFKQKRARFVNTVPDTTHFVKNVYYGNMVLIRLIPKNDETANLNSITENFDEFLKNGTNSGEFKVESLTNFNEWKHHESIQSAMEYANQRVEWRDENSKVVRFDLQKISKKQLWQEDEDSEGILERLLRLDFLCHSMEAFLKIAGNDEIDPTKIPIRKYFTDLTELGKIIDEKGKTLMKHDLINPKMDLPVSVIHGLAKDLFQSLLILKSDCQRFLRKRTQLLQKPKYENDVIDRNVVIFNLFHSVFGFLNRNNFESHFGELFHVIRESKHKNAIFLKQQKNQKYLIINGEKSVQDIQYYYDTFEAEKIFLTCLAEDATDDLKTSLMTEKNEKALYFEGNSVSYGLGHFKPNNPSQHENIEIQSLPWLILPCPCKQSIKGRHWLCTGCKQMVKIDESSSSLICKCGISFPKDDQFKCLNENHSTNFIPFDENSNFKLPQPKTSNENANDEIENIFYDPQTEITYQKHPKLRNANGAAKRKLENAKRKSVHSKKINIAVIGESGVGKSTLLNAIANYLKYETAKDAYEKDNLEYIIPCQFKVFYPDFSEKLISIGMPDENEKYEETVLSTTQECKEYSFEFNGYKINFIDTPGLSDTSGIEKDAKNLEKIRTFICSSLDSLHAICFVVKANEARMDLGFSNSMNDLLSIFPKSALSKVIFFMTHSRGTLYGPGDSMTPLKIVSEKLFKNKGITFPLTSENVFCVDNESFLFLCAKNQGIEYSGASFEDFENSWKKSKLATQRFFNKITTLKPLVTVEVQLIKDLENVLQEQKEILNHKHSSCLLIFHYLTAKALELLELGNAANAYLKDIDLGTVKEEAEHCNVKIDHITPSASFLSFINFCLECESGETPVADSFIDKYFSE</sequence>
<comment type="similarity">
    <text evidence="1">Belongs to the TRAFAC class TrmE-Era-EngA-EngB-Septin-like GTPase superfamily. AIG1/Toc34/Toc159-like paraseptin GTPase family. IAN subfamily.</text>
</comment>
<dbReference type="PANTHER" id="PTHR32046">
    <property type="entry name" value="G DOMAIN-CONTAINING PROTEIN"/>
    <property type="match status" value="1"/>
</dbReference>
<evidence type="ECO:0000256" key="1">
    <source>
        <dbReference type="ARBA" id="ARBA00008535"/>
    </source>
</evidence>
<accession>A0A914QNG4</accession>
<proteinExistence type="inferred from homology"/>
<dbReference type="SMART" id="SM00382">
    <property type="entry name" value="AAA"/>
    <property type="match status" value="1"/>
</dbReference>